<evidence type="ECO:0000256" key="3">
    <source>
        <dbReference type="ARBA" id="ARBA00022692"/>
    </source>
</evidence>
<evidence type="ECO:0000256" key="1">
    <source>
        <dbReference type="ARBA" id="ARBA00004651"/>
    </source>
</evidence>
<evidence type="ECO:0000313" key="8">
    <source>
        <dbReference type="Proteomes" id="UP000054869"/>
    </source>
</evidence>
<dbReference type="PANTHER" id="PTHR30250:SF11">
    <property type="entry name" value="O-ANTIGEN TRANSPORTER-RELATED"/>
    <property type="match status" value="1"/>
</dbReference>
<comment type="caution">
    <text evidence="7">The sequence shown here is derived from an EMBL/GenBank/DDBJ whole genome shotgun (WGS) entry which is preliminary data.</text>
</comment>
<evidence type="ECO:0000256" key="4">
    <source>
        <dbReference type="ARBA" id="ARBA00022989"/>
    </source>
</evidence>
<dbReference type="GO" id="GO:0005886">
    <property type="term" value="C:plasma membrane"/>
    <property type="evidence" value="ECO:0007669"/>
    <property type="project" value="UniProtKB-SubCell"/>
</dbReference>
<name>A0A0W0VVL4_9GAMM</name>
<feature type="transmembrane region" description="Helical" evidence="6">
    <location>
        <begin position="320"/>
        <end position="345"/>
    </location>
</feature>
<feature type="transmembrane region" description="Helical" evidence="6">
    <location>
        <begin position="381"/>
        <end position="401"/>
    </location>
</feature>
<keyword evidence="5 6" id="KW-0472">Membrane</keyword>
<dbReference type="PATRIC" id="fig|45067.4.peg.483"/>
<keyword evidence="8" id="KW-1185">Reference proteome</keyword>
<accession>A0A0W0VVL4</accession>
<dbReference type="OrthoDB" id="2370906at2"/>
<dbReference type="Proteomes" id="UP000054869">
    <property type="component" value="Unassembled WGS sequence"/>
</dbReference>
<evidence type="ECO:0000256" key="6">
    <source>
        <dbReference type="SAM" id="Phobius"/>
    </source>
</evidence>
<feature type="transmembrane region" description="Helical" evidence="6">
    <location>
        <begin position="59"/>
        <end position="80"/>
    </location>
</feature>
<dbReference type="PANTHER" id="PTHR30250">
    <property type="entry name" value="PST FAMILY PREDICTED COLANIC ACID TRANSPORTER"/>
    <property type="match status" value="1"/>
</dbReference>
<organism evidence="7 8">
    <name type="scientific">Legionella lansingensis</name>
    <dbReference type="NCBI Taxonomy" id="45067"/>
    <lineage>
        <taxon>Bacteria</taxon>
        <taxon>Pseudomonadati</taxon>
        <taxon>Pseudomonadota</taxon>
        <taxon>Gammaproteobacteria</taxon>
        <taxon>Legionellales</taxon>
        <taxon>Legionellaceae</taxon>
        <taxon>Legionella</taxon>
    </lineage>
</organism>
<feature type="transmembrane region" description="Helical" evidence="6">
    <location>
        <begin position="199"/>
        <end position="221"/>
    </location>
</feature>
<dbReference type="EMBL" id="LNYI01000010">
    <property type="protein sequence ID" value="KTD24320.1"/>
    <property type="molecule type" value="Genomic_DNA"/>
</dbReference>
<dbReference type="STRING" id="45067.Llan_0459"/>
<feature type="transmembrane region" description="Helical" evidence="6">
    <location>
        <begin position="141"/>
        <end position="161"/>
    </location>
</feature>
<evidence type="ECO:0000256" key="2">
    <source>
        <dbReference type="ARBA" id="ARBA00022475"/>
    </source>
</evidence>
<feature type="transmembrane region" description="Helical" evidence="6">
    <location>
        <begin position="173"/>
        <end position="193"/>
    </location>
</feature>
<dbReference type="AlphaFoldDB" id="A0A0W0VVL4"/>
<comment type="subcellular location">
    <subcellularLocation>
        <location evidence="1">Cell membrane</location>
        <topology evidence="1">Multi-pass membrane protein</topology>
    </subcellularLocation>
</comment>
<gene>
    <name evidence="7" type="ORF">Llan_0459</name>
</gene>
<keyword evidence="2" id="KW-1003">Cell membrane</keyword>
<feature type="transmembrane region" description="Helical" evidence="6">
    <location>
        <begin position="34"/>
        <end position="53"/>
    </location>
</feature>
<keyword evidence="4 6" id="KW-1133">Transmembrane helix</keyword>
<dbReference type="InterPro" id="IPR050833">
    <property type="entry name" value="Poly_Biosynth_Transport"/>
</dbReference>
<dbReference type="Pfam" id="PF13440">
    <property type="entry name" value="Polysacc_synt_3"/>
    <property type="match status" value="1"/>
</dbReference>
<feature type="transmembrane region" description="Helical" evidence="6">
    <location>
        <begin position="351"/>
        <end position="374"/>
    </location>
</feature>
<evidence type="ECO:0000256" key="5">
    <source>
        <dbReference type="ARBA" id="ARBA00023136"/>
    </source>
</evidence>
<evidence type="ECO:0000313" key="7">
    <source>
        <dbReference type="EMBL" id="KTD24320.1"/>
    </source>
</evidence>
<protein>
    <submittedName>
        <fullName evidence="7">Polysaccharide biosynthesis protein</fullName>
    </submittedName>
</protein>
<sequence>MLSERYKSYFNFSIKEIKRRKYLEMSLSSKSFKVLIREILLFFSNLVTSLIVARTLGPYLSGLWIILALIPSYAEMLFRIKSDAAAIFYLGKGGYELGDVVFMLNSIAVVTSAMLIIPIIIWFDVFKEALFGANVGDLNVLIYIMLMQIPINFLYMNYTYLHIHKEDVKSLNAMVATRAIVSSGAIIAMLLIFNTGLVGVVVGSTIGLLCALIIGVFRLGIIPRIGRRFNLSLLKDLLKYGSKLYVANIATHLNLYSSQAIVVAFCQPAQVAFFSIAQQIGQLINKITDSMGTFLFPSISKQSNEQSAAELSALAFRVSIVILIPGAVILAAIMRPAIIFCYGAAYEPVLIPFFIILPGFVLAASATTLMLFFQGIGRADLVAKIAVVPLFIQVVTALMLVPKWTVIGGAVSLLLTLIITAIVEILVFIKLAGLSWNDLVVQWRDIQLVKEFIFNTIQRVVPRAAGRRI</sequence>
<feature type="transmembrane region" description="Helical" evidence="6">
    <location>
        <begin position="100"/>
        <end position="121"/>
    </location>
</feature>
<reference evidence="7 8" key="1">
    <citation type="submission" date="2015-11" db="EMBL/GenBank/DDBJ databases">
        <title>Genomic analysis of 38 Legionella species identifies large and diverse effector repertoires.</title>
        <authorList>
            <person name="Burstein D."/>
            <person name="Amaro F."/>
            <person name="Zusman T."/>
            <person name="Lifshitz Z."/>
            <person name="Cohen O."/>
            <person name="Gilbert J.A."/>
            <person name="Pupko T."/>
            <person name="Shuman H.A."/>
            <person name="Segal G."/>
        </authorList>
    </citation>
    <scope>NUCLEOTIDE SEQUENCE [LARGE SCALE GENOMIC DNA]</scope>
    <source>
        <strain evidence="7 8">ATCC 49751</strain>
    </source>
</reference>
<keyword evidence="3 6" id="KW-0812">Transmembrane</keyword>
<proteinExistence type="predicted"/>
<dbReference type="eggNOG" id="COG2244">
    <property type="taxonomic scope" value="Bacteria"/>
</dbReference>
<feature type="transmembrane region" description="Helical" evidence="6">
    <location>
        <begin position="407"/>
        <end position="429"/>
    </location>
</feature>